<evidence type="ECO:0000313" key="2">
    <source>
        <dbReference type="EMBL" id="KAF2108632.1"/>
    </source>
</evidence>
<dbReference type="Gene3D" id="3.80.10.10">
    <property type="entry name" value="Ribonuclease Inhibitor"/>
    <property type="match status" value="1"/>
</dbReference>
<feature type="domain" description="F-box" evidence="1">
    <location>
        <begin position="10"/>
        <end position="65"/>
    </location>
</feature>
<evidence type="ECO:0000259" key="1">
    <source>
        <dbReference type="Pfam" id="PF12937"/>
    </source>
</evidence>
<accession>A0A6A5YNJ3</accession>
<dbReference type="Proteomes" id="UP000799770">
    <property type="component" value="Unassembled WGS sequence"/>
</dbReference>
<dbReference type="OrthoDB" id="2520703at2759"/>
<dbReference type="InterPro" id="IPR001810">
    <property type="entry name" value="F-box_dom"/>
</dbReference>
<protein>
    <recommendedName>
        <fullName evidence="1">F-box domain-containing protein</fullName>
    </recommendedName>
</protein>
<dbReference type="CDD" id="cd09917">
    <property type="entry name" value="F-box_SF"/>
    <property type="match status" value="1"/>
</dbReference>
<reference evidence="2" key="1">
    <citation type="journal article" date="2020" name="Stud. Mycol.">
        <title>101 Dothideomycetes genomes: a test case for predicting lifestyles and emergence of pathogens.</title>
        <authorList>
            <person name="Haridas S."/>
            <person name="Albert R."/>
            <person name="Binder M."/>
            <person name="Bloem J."/>
            <person name="Labutti K."/>
            <person name="Salamov A."/>
            <person name="Andreopoulos B."/>
            <person name="Baker S."/>
            <person name="Barry K."/>
            <person name="Bills G."/>
            <person name="Bluhm B."/>
            <person name="Cannon C."/>
            <person name="Castanera R."/>
            <person name="Culley D."/>
            <person name="Daum C."/>
            <person name="Ezra D."/>
            <person name="Gonzalez J."/>
            <person name="Henrissat B."/>
            <person name="Kuo A."/>
            <person name="Liang C."/>
            <person name="Lipzen A."/>
            <person name="Lutzoni F."/>
            <person name="Magnuson J."/>
            <person name="Mondo S."/>
            <person name="Nolan M."/>
            <person name="Ohm R."/>
            <person name="Pangilinan J."/>
            <person name="Park H.-J."/>
            <person name="Ramirez L."/>
            <person name="Alfaro M."/>
            <person name="Sun H."/>
            <person name="Tritt A."/>
            <person name="Yoshinaga Y."/>
            <person name="Zwiers L.-H."/>
            <person name="Turgeon B."/>
            <person name="Goodwin S."/>
            <person name="Spatafora J."/>
            <person name="Crous P."/>
            <person name="Grigoriev I."/>
        </authorList>
    </citation>
    <scope>NUCLEOTIDE SEQUENCE</scope>
    <source>
        <strain evidence="2">CBS 627.86</strain>
    </source>
</reference>
<dbReference type="AlphaFoldDB" id="A0A6A5YNJ3"/>
<dbReference type="EMBL" id="ML977346">
    <property type="protein sequence ID" value="KAF2108632.1"/>
    <property type="molecule type" value="Genomic_DNA"/>
</dbReference>
<sequence>MQEPQNTGLLSLPDELLISIISYVADRVPDTDDTVHASTTGLLAILSRTCRRLHRVTRDFLYHSFTVDMQRPGHNDTKIHRLVDTLAQRPELRDLIKSVSFEYPDHVTRPVARYSSVIDQLLRMPGLDELACRRILYLALLEGHSDAAAAHLILLLPKLESMYLSWPGFVQQPEDASLSSLHCFIFDLLEAAGHPTSQDFHGFRALKDLTLDFGTPKPYIRLSGALLLLPNLRKLGLGNILLGRLDEWACPPSTSLVEDLTIITLGSTLFPRLVLLFQSFAHLRHIRLERKVWEDGVNGPIFAALNTQKHALETIEYTILYNRFRGHSTPMLDLRGFSKLRKLAVNDTTLFNMTFEQLSNEQDKREASRHLCASLPSTLQELTHFTRDADEEGTFHAARTAWWRGFWSGYRNEDVFPHLEKVTAALWLDREGSEGII</sequence>
<organism evidence="2 3">
    <name type="scientific">Lophiotrema nucula</name>
    <dbReference type="NCBI Taxonomy" id="690887"/>
    <lineage>
        <taxon>Eukaryota</taxon>
        <taxon>Fungi</taxon>
        <taxon>Dikarya</taxon>
        <taxon>Ascomycota</taxon>
        <taxon>Pezizomycotina</taxon>
        <taxon>Dothideomycetes</taxon>
        <taxon>Pleosporomycetidae</taxon>
        <taxon>Pleosporales</taxon>
        <taxon>Lophiotremataceae</taxon>
        <taxon>Lophiotrema</taxon>
    </lineage>
</organism>
<dbReference type="InterPro" id="IPR032675">
    <property type="entry name" value="LRR_dom_sf"/>
</dbReference>
<dbReference type="Pfam" id="PF12937">
    <property type="entry name" value="F-box-like"/>
    <property type="match status" value="1"/>
</dbReference>
<gene>
    <name evidence="2" type="ORF">BDV96DRAFT_652573</name>
</gene>
<keyword evidence="3" id="KW-1185">Reference proteome</keyword>
<evidence type="ECO:0000313" key="3">
    <source>
        <dbReference type="Proteomes" id="UP000799770"/>
    </source>
</evidence>
<name>A0A6A5YNJ3_9PLEO</name>
<proteinExistence type="predicted"/>